<gene>
    <name evidence="1" type="ORF">BN580_00886</name>
</gene>
<comment type="caution">
    <text evidence="1">The sequence shown here is derived from an EMBL/GenBank/DDBJ whole genome shotgun (WGS) entry which is preliminary data.</text>
</comment>
<dbReference type="InterPro" id="IPR008323">
    <property type="entry name" value="UCP033563"/>
</dbReference>
<evidence type="ECO:0000313" key="2">
    <source>
        <dbReference type="Proteomes" id="UP000017938"/>
    </source>
</evidence>
<sequence>MKNIPFYPADILLPPQVTEKWPVIACDQFTSEPEYWKAAGEFVGDSPSTLKITLPEVWLTSSDVEKRTEAVNSEMKKYLASGVLTEYKNAVVYVERTQPDGRVRRGVVGAVDLSEYDYTPGAKTMIRATEGTVLSRIPPRVKIRKDAPLELPHIMILIDDPDNTVIPKNPDGSILYDTDLMAGGGHIRGSLVSESGVKNIISALENLAGDRESPLLFAVGDGNHSLATAKACVSEEFPLSRFALAEVVNIHDPALDFEPIYRVVFGVDPADIIAAAKRHFGAGNEKTVKCLYNEGEDEITVNGLPAGAVQSFIDEYLTARPDAYCDYIHGEDTVRKLSSEKNTVGFIFDGIGKSELFPYVEKYGSLPRKTFSMGEARDKRYYMECRKIR</sequence>
<organism evidence="1 2">
    <name type="scientific">Candidatus Colimorpha enterica</name>
    <dbReference type="NCBI Taxonomy" id="3083063"/>
    <lineage>
        <taxon>Bacteria</taxon>
        <taxon>Pseudomonadati</taxon>
        <taxon>Bacteroidota</taxon>
        <taxon>Bacteroidia</taxon>
        <taxon>Bacteroidales</taxon>
        <taxon>Candidatus Colimorpha</taxon>
    </lineage>
</organism>
<dbReference type="AlphaFoldDB" id="R6TUL2"/>
<dbReference type="Proteomes" id="UP000017938">
    <property type="component" value="Unassembled WGS sequence"/>
</dbReference>
<proteinExistence type="predicted"/>
<dbReference type="PANTHER" id="PTHR36454:SF1">
    <property type="entry name" value="DUF1015 DOMAIN-CONTAINING PROTEIN"/>
    <property type="match status" value="1"/>
</dbReference>
<dbReference type="PANTHER" id="PTHR36454">
    <property type="entry name" value="LMO2823 PROTEIN"/>
    <property type="match status" value="1"/>
</dbReference>
<dbReference type="STRING" id="1263015.BN580_00886"/>
<protein>
    <recommendedName>
        <fullName evidence="3">DUF1015 domain-containing protein</fullName>
    </recommendedName>
</protein>
<dbReference type="Pfam" id="PF06245">
    <property type="entry name" value="DUF1015"/>
    <property type="match status" value="1"/>
</dbReference>
<name>R6TUL2_9BACT</name>
<reference evidence="1" key="1">
    <citation type="submission" date="2012-11" db="EMBL/GenBank/DDBJ databases">
        <title>Dependencies among metagenomic species, viruses, plasmids and units of genetic variation.</title>
        <authorList>
            <person name="Nielsen H.B."/>
            <person name="Almeida M."/>
            <person name="Juncker A.S."/>
            <person name="Rasmussen S."/>
            <person name="Li J."/>
            <person name="Sunagawa S."/>
            <person name="Plichta D."/>
            <person name="Gautier L."/>
            <person name="Le Chatelier E."/>
            <person name="Peletier E."/>
            <person name="Bonde I."/>
            <person name="Nielsen T."/>
            <person name="Manichanh C."/>
            <person name="Arumugam M."/>
            <person name="Batto J."/>
            <person name="Santos M.B.Q.D."/>
            <person name="Blom N."/>
            <person name="Borruel N."/>
            <person name="Burgdorf K.S."/>
            <person name="Boumezbeur F."/>
            <person name="Casellas F."/>
            <person name="Dore J."/>
            <person name="Guarner F."/>
            <person name="Hansen T."/>
            <person name="Hildebrand F."/>
            <person name="Kaas R.S."/>
            <person name="Kennedy S."/>
            <person name="Kristiansen K."/>
            <person name="Kultima J.R."/>
            <person name="Leonard P."/>
            <person name="Levenez F."/>
            <person name="Lund O."/>
            <person name="Moumen B."/>
            <person name="Le Paslier D."/>
            <person name="Pons N."/>
            <person name="Pedersen O."/>
            <person name="Prifti E."/>
            <person name="Qin J."/>
            <person name="Raes J."/>
            <person name="Tap J."/>
            <person name="Tims S."/>
            <person name="Ussery D.W."/>
            <person name="Yamada T."/>
            <person name="MetaHit consortium"/>
            <person name="Renault P."/>
            <person name="Sicheritz-Ponten T."/>
            <person name="Bork P."/>
            <person name="Wang J."/>
            <person name="Brunak S."/>
            <person name="Ehrlich S.D."/>
        </authorList>
    </citation>
    <scope>NUCLEOTIDE SEQUENCE [LARGE SCALE GENOMIC DNA]</scope>
</reference>
<accession>R6TUL2</accession>
<dbReference type="EMBL" id="CBFW010000075">
    <property type="protein sequence ID" value="CDC71571.1"/>
    <property type="molecule type" value="Genomic_DNA"/>
</dbReference>
<evidence type="ECO:0000313" key="1">
    <source>
        <dbReference type="EMBL" id="CDC71571.1"/>
    </source>
</evidence>
<evidence type="ECO:0008006" key="3">
    <source>
        <dbReference type="Google" id="ProtNLM"/>
    </source>
</evidence>